<dbReference type="Pfam" id="PF07980">
    <property type="entry name" value="SusD_RagB"/>
    <property type="match status" value="1"/>
</dbReference>
<evidence type="ECO:0000256" key="3">
    <source>
        <dbReference type="ARBA" id="ARBA00022729"/>
    </source>
</evidence>
<keyword evidence="5" id="KW-0998">Cell outer membrane</keyword>
<evidence type="ECO:0000313" key="9">
    <source>
        <dbReference type="Proteomes" id="UP000249819"/>
    </source>
</evidence>
<keyword evidence="4" id="KW-0472">Membrane</keyword>
<dbReference type="InterPro" id="IPR012944">
    <property type="entry name" value="SusD_RagB_dom"/>
</dbReference>
<sequence>MKKTIYAFSILAGLSFTACNKKLDVAPEGSPSLGNFWQTSKDAISGVNAMYEPFDDENFYGRGVFWFIDASDDMVVGRGKPEAENIKNFNSSFIGGSYTEGQWSLRYIVIKRANDILRNVPAIKMDESLKNRYLGEAYFLSGLMYYQLAYNYGNDRAGIPIVNKYTPTPGAVVPRAANVNVNYDSVVSDLKRAASLLPNFDTYKPADYGHAHRTAALAYLAKTYLYKKDYANAESYADSVILSGKHALLPNFADVFTIANNWTSEYIWSAYSTAAGTSGWGSILPGVMLELTGWGAYNGWGYYMPTRELVDEYESGDLRKAATILQPGDQFKYFGAMKTYSTTNSTSGYQFRKYMEPFGYDKPIGTYLSPSGDHPTTALNPPLLRYAEVILIKAEAKLMQGKNADAEINLIRKRAGLNPISGATMTDLKHERRMELAGEWADRHHDLVRWGDAQAAYAKPLHGYDPTKVIWPARKFNPDVHNVWPVPQREIDASGGKIQQNQGW</sequence>
<evidence type="ECO:0000313" key="8">
    <source>
        <dbReference type="EMBL" id="RAJ82063.1"/>
    </source>
</evidence>
<accession>A0A327W0A4</accession>
<dbReference type="AlphaFoldDB" id="A0A327W0A4"/>
<evidence type="ECO:0000256" key="1">
    <source>
        <dbReference type="ARBA" id="ARBA00004442"/>
    </source>
</evidence>
<dbReference type="Pfam" id="PF14322">
    <property type="entry name" value="SusD-like_3"/>
    <property type="match status" value="1"/>
</dbReference>
<dbReference type="InterPro" id="IPR033985">
    <property type="entry name" value="SusD-like_N"/>
</dbReference>
<dbReference type="GO" id="GO:0009279">
    <property type="term" value="C:cell outer membrane"/>
    <property type="evidence" value="ECO:0007669"/>
    <property type="project" value="UniProtKB-SubCell"/>
</dbReference>
<dbReference type="RefSeq" id="WP_111592611.1">
    <property type="nucleotide sequence ID" value="NZ_QLMA01000004.1"/>
</dbReference>
<evidence type="ECO:0000259" key="6">
    <source>
        <dbReference type="Pfam" id="PF07980"/>
    </source>
</evidence>
<feature type="domain" description="RagB/SusD" evidence="6">
    <location>
        <begin position="292"/>
        <end position="504"/>
    </location>
</feature>
<reference evidence="8 9" key="1">
    <citation type="submission" date="2018-06" db="EMBL/GenBank/DDBJ databases">
        <title>Genomic Encyclopedia of Archaeal and Bacterial Type Strains, Phase II (KMG-II): from individual species to whole genera.</title>
        <authorList>
            <person name="Goeker M."/>
        </authorList>
    </citation>
    <scope>NUCLEOTIDE SEQUENCE [LARGE SCALE GENOMIC DNA]</scope>
    <source>
        <strain evidence="8 9">DSM 29821</strain>
    </source>
</reference>
<dbReference type="CDD" id="cd08977">
    <property type="entry name" value="SusD"/>
    <property type="match status" value="1"/>
</dbReference>
<comment type="caution">
    <text evidence="8">The sequence shown here is derived from an EMBL/GenBank/DDBJ whole genome shotgun (WGS) entry which is preliminary data.</text>
</comment>
<dbReference type="OrthoDB" id="618454at2"/>
<comment type="similarity">
    <text evidence="2">Belongs to the SusD family.</text>
</comment>
<dbReference type="PROSITE" id="PS51257">
    <property type="entry name" value="PROKAR_LIPOPROTEIN"/>
    <property type="match status" value="1"/>
</dbReference>
<dbReference type="Gene3D" id="1.25.40.390">
    <property type="match status" value="1"/>
</dbReference>
<dbReference type="Proteomes" id="UP000249819">
    <property type="component" value="Unassembled WGS sequence"/>
</dbReference>
<gene>
    <name evidence="8" type="ORF">CLV59_104288</name>
</gene>
<evidence type="ECO:0000256" key="5">
    <source>
        <dbReference type="ARBA" id="ARBA00023237"/>
    </source>
</evidence>
<keyword evidence="3" id="KW-0732">Signal</keyword>
<dbReference type="EMBL" id="QLMA01000004">
    <property type="protein sequence ID" value="RAJ82063.1"/>
    <property type="molecule type" value="Genomic_DNA"/>
</dbReference>
<protein>
    <submittedName>
        <fullName evidence="8">Putative outer membrane starch-binding protein</fullName>
    </submittedName>
</protein>
<proteinExistence type="inferred from homology"/>
<dbReference type="InterPro" id="IPR011990">
    <property type="entry name" value="TPR-like_helical_dom_sf"/>
</dbReference>
<dbReference type="SUPFAM" id="SSF48452">
    <property type="entry name" value="TPR-like"/>
    <property type="match status" value="1"/>
</dbReference>
<evidence type="ECO:0000256" key="4">
    <source>
        <dbReference type="ARBA" id="ARBA00023136"/>
    </source>
</evidence>
<name>A0A327W0A4_9BACT</name>
<organism evidence="8 9">
    <name type="scientific">Chitinophaga dinghuensis</name>
    <dbReference type="NCBI Taxonomy" id="1539050"/>
    <lineage>
        <taxon>Bacteria</taxon>
        <taxon>Pseudomonadati</taxon>
        <taxon>Bacteroidota</taxon>
        <taxon>Chitinophagia</taxon>
        <taxon>Chitinophagales</taxon>
        <taxon>Chitinophagaceae</taxon>
        <taxon>Chitinophaga</taxon>
    </lineage>
</organism>
<evidence type="ECO:0000259" key="7">
    <source>
        <dbReference type="Pfam" id="PF14322"/>
    </source>
</evidence>
<feature type="domain" description="SusD-like N-terminal" evidence="7">
    <location>
        <begin position="98"/>
        <end position="225"/>
    </location>
</feature>
<evidence type="ECO:0000256" key="2">
    <source>
        <dbReference type="ARBA" id="ARBA00006275"/>
    </source>
</evidence>
<keyword evidence="9" id="KW-1185">Reference proteome</keyword>
<comment type="subcellular location">
    <subcellularLocation>
        <location evidence="1">Cell outer membrane</location>
    </subcellularLocation>
</comment>